<dbReference type="Gene3D" id="1.10.167.10">
    <property type="entry name" value="Regulator of G-protein Signalling 4, domain 2"/>
    <property type="match status" value="1"/>
</dbReference>
<dbReference type="GeneID" id="39745449"/>
<evidence type="ECO:0000313" key="1">
    <source>
        <dbReference type="EMBL" id="GAW84641.1"/>
    </source>
</evidence>
<name>A0A1Y1JQ76_PLAGO</name>
<comment type="caution">
    <text evidence="1">The sequence shown here is derived from an EMBL/GenBank/DDBJ whole genome shotgun (WGS) entry which is preliminary data.</text>
</comment>
<gene>
    <name evidence="1" type="ORF">PGO_004145</name>
</gene>
<dbReference type="RefSeq" id="XP_028547230.1">
    <property type="nucleotide sequence ID" value="XM_028691429.1"/>
</dbReference>
<protein>
    <submittedName>
        <fullName evidence="1">Variable surface protein</fullName>
    </submittedName>
</protein>
<dbReference type="AlphaFoldDB" id="A0A1Y1JQ76"/>
<accession>A0A1Y1JQ76</accession>
<dbReference type="Proteomes" id="UP000195521">
    <property type="component" value="Unassembled WGS sequence"/>
</dbReference>
<dbReference type="InterPro" id="IPR044926">
    <property type="entry name" value="RGS_subdomain_2"/>
</dbReference>
<evidence type="ECO:0000313" key="2">
    <source>
        <dbReference type="Proteomes" id="UP000195521"/>
    </source>
</evidence>
<proteinExistence type="predicted"/>
<dbReference type="EMBL" id="BDQF01000548">
    <property type="protein sequence ID" value="GAW84641.1"/>
    <property type="molecule type" value="Genomic_DNA"/>
</dbReference>
<keyword evidence="2" id="KW-1185">Reference proteome</keyword>
<organism evidence="1 2">
    <name type="scientific">Plasmodium gonderi</name>
    <dbReference type="NCBI Taxonomy" id="77519"/>
    <lineage>
        <taxon>Eukaryota</taxon>
        <taxon>Sar</taxon>
        <taxon>Alveolata</taxon>
        <taxon>Apicomplexa</taxon>
        <taxon>Aconoidasida</taxon>
        <taxon>Haemosporida</taxon>
        <taxon>Plasmodiidae</taxon>
        <taxon>Plasmodium</taxon>
        <taxon>Plasmodium (Plasmodium)</taxon>
    </lineage>
</organism>
<reference evidence="2" key="1">
    <citation type="submission" date="2017-04" db="EMBL/GenBank/DDBJ databases">
        <title>Plasmodium gonderi genome.</title>
        <authorList>
            <person name="Arisue N."/>
            <person name="Honma H."/>
            <person name="Kawai S."/>
            <person name="Tougan T."/>
            <person name="Tanabe K."/>
            <person name="Horii T."/>
        </authorList>
    </citation>
    <scope>NUCLEOTIDE SEQUENCE [LARGE SCALE GENOMIC DNA]</scope>
    <source>
        <strain evidence="2">ATCC 30045</strain>
    </source>
</reference>
<sequence length="264" mass="31297">MDGSNGDTHNFNFKGVFPKSIQFYNEVEKEYERKYYNNSFYNLCIQISKLLGIWDGDAFINNCVYFSNYLQRIKDIAPDNIRSYCIYFNYVLKSELKNLKSSCKGEKACYKKMIDVYVKNGKNDRGKCESYVKDLNEDIYKILNNLNTLYNYLEPLKNSSKTCNSYTYCIKNYYDFLKNCEEMKNSSLNEVMEIVKEIYKPYIQTKKETINIPEHIHFSNRISSRKKLKETCNKKCKDEIQLVSSHQIKYGGFINNDLNYHITL</sequence>